<dbReference type="Proteomes" id="UP000231742">
    <property type="component" value="Unassembled WGS sequence"/>
</dbReference>
<evidence type="ECO:0000256" key="1">
    <source>
        <dbReference type="SAM" id="MobiDB-lite"/>
    </source>
</evidence>
<dbReference type="AlphaFoldDB" id="A0A2M9D617"/>
<evidence type="ECO:0000313" key="4">
    <source>
        <dbReference type="Proteomes" id="UP000231742"/>
    </source>
</evidence>
<keyword evidence="2" id="KW-0812">Transmembrane</keyword>
<organism evidence="3 4">
    <name type="scientific">Salinibacterium amurskyense</name>
    <dbReference type="NCBI Taxonomy" id="205941"/>
    <lineage>
        <taxon>Bacteria</taxon>
        <taxon>Bacillati</taxon>
        <taxon>Actinomycetota</taxon>
        <taxon>Actinomycetes</taxon>
        <taxon>Micrococcales</taxon>
        <taxon>Microbacteriaceae</taxon>
        <taxon>Salinibacterium</taxon>
    </lineage>
</organism>
<dbReference type="EMBL" id="PGFH01000001">
    <property type="protein sequence ID" value="PJJ81161.1"/>
    <property type="molecule type" value="Genomic_DNA"/>
</dbReference>
<keyword evidence="2" id="KW-0472">Membrane</keyword>
<reference evidence="3 4" key="1">
    <citation type="submission" date="2017-11" db="EMBL/GenBank/DDBJ databases">
        <title>Genomic Encyclopedia of Archaeal and Bacterial Type Strains, Phase II (KMG-II): From Individual Species to Whole Genera.</title>
        <authorList>
            <person name="Goeker M."/>
        </authorList>
    </citation>
    <scope>NUCLEOTIDE SEQUENCE [LARGE SCALE GENOMIC DNA]</scope>
    <source>
        <strain evidence="3 4">DSM 16400</strain>
    </source>
</reference>
<proteinExistence type="predicted"/>
<dbReference type="RefSeq" id="WP_100387871.1">
    <property type="nucleotide sequence ID" value="NZ_BMZU01000001.1"/>
</dbReference>
<accession>A0A2M9D617</accession>
<keyword evidence="2" id="KW-1133">Transmembrane helix</keyword>
<evidence type="ECO:0000313" key="3">
    <source>
        <dbReference type="EMBL" id="PJJ81161.1"/>
    </source>
</evidence>
<comment type="caution">
    <text evidence="3">The sequence shown here is derived from an EMBL/GenBank/DDBJ whole genome shotgun (WGS) entry which is preliminary data.</text>
</comment>
<evidence type="ECO:0000256" key="2">
    <source>
        <dbReference type="SAM" id="Phobius"/>
    </source>
</evidence>
<evidence type="ECO:0008006" key="5">
    <source>
        <dbReference type="Google" id="ProtNLM"/>
    </source>
</evidence>
<feature type="region of interest" description="Disordered" evidence="1">
    <location>
        <begin position="58"/>
        <end position="100"/>
    </location>
</feature>
<feature type="transmembrane region" description="Helical" evidence="2">
    <location>
        <begin position="30"/>
        <end position="49"/>
    </location>
</feature>
<gene>
    <name evidence="3" type="ORF">CLV85_0332</name>
</gene>
<feature type="compositionally biased region" description="Low complexity" evidence="1">
    <location>
        <begin position="58"/>
        <end position="98"/>
    </location>
</feature>
<dbReference type="OrthoDB" id="3831250at2"/>
<sequence>MTQSKHPASEIELVAAAAEPSWLSTKPGRWLAAIIVLAIVAALVVVAFIQFAPTGAPSAAPGATPSAGEPSEPSGASSAVPAPTAGPAVPDVPPVAIDEPADVTPGLVATVTKVEEVDGTARGPGEVAGPSLRVTVTMTNSTASVVSLRTTVISCYFGADRTPAPELREPGGAPLPASLAANSAIDGVYIFTVPADQRGNVTLLVDYSVDVQPVVFQGDIDDLL</sequence>
<protein>
    <recommendedName>
        <fullName evidence="5">DUF4352 domain-containing protein</fullName>
    </recommendedName>
</protein>
<name>A0A2M9D617_9MICO</name>
<keyword evidence="4" id="KW-1185">Reference proteome</keyword>